<accession>A0ABX7SP22</accession>
<dbReference type="PANTHER" id="PTHR12302">
    <property type="entry name" value="EBNA2 BINDING PROTEIN P100"/>
    <property type="match status" value="1"/>
</dbReference>
<dbReference type="Proteomes" id="UP000663942">
    <property type="component" value="Chromosome"/>
</dbReference>
<reference evidence="2 3" key="1">
    <citation type="submission" date="2020-09" db="EMBL/GenBank/DDBJ databases">
        <title>Brevundimonas sp. LVF1 isolated from an oligotrophic pond in Goettingen, Germany.</title>
        <authorList>
            <person name="Friedrich I."/>
            <person name="Klassen A."/>
            <person name="Neubauer H."/>
            <person name="Schneider D."/>
            <person name="Hertel R."/>
            <person name="Daniel R."/>
        </authorList>
    </citation>
    <scope>NUCLEOTIDE SEQUENCE [LARGE SCALE GENOMIC DNA]</scope>
    <source>
        <strain evidence="2 3">LVF1</strain>
    </source>
</reference>
<dbReference type="PROSITE" id="PS50830">
    <property type="entry name" value="TNASE_3"/>
    <property type="match status" value="1"/>
</dbReference>
<dbReference type="PANTHER" id="PTHR12302:SF26">
    <property type="entry name" value="BLR1266 PROTEIN"/>
    <property type="match status" value="1"/>
</dbReference>
<dbReference type="EMBL" id="CP062006">
    <property type="protein sequence ID" value="QTC89467.1"/>
    <property type="molecule type" value="Genomic_DNA"/>
</dbReference>
<evidence type="ECO:0000313" key="3">
    <source>
        <dbReference type="Proteomes" id="UP000663942"/>
    </source>
</evidence>
<feature type="domain" description="TNase-like" evidence="1">
    <location>
        <begin position="1"/>
        <end position="117"/>
    </location>
</feature>
<name>A0ABX7SP22_9CAUL</name>
<keyword evidence="3" id="KW-1185">Reference proteome</keyword>
<dbReference type="Pfam" id="PF00565">
    <property type="entry name" value="SNase"/>
    <property type="match status" value="1"/>
</dbReference>
<dbReference type="SMART" id="SM00318">
    <property type="entry name" value="SNc"/>
    <property type="match status" value="1"/>
</dbReference>
<organism evidence="2 3">
    <name type="scientific">Brevundimonas pondensis</name>
    <dbReference type="NCBI Taxonomy" id="2774189"/>
    <lineage>
        <taxon>Bacteria</taxon>
        <taxon>Pseudomonadati</taxon>
        <taxon>Pseudomonadota</taxon>
        <taxon>Alphaproteobacteria</taxon>
        <taxon>Caulobacterales</taxon>
        <taxon>Caulobacteraceae</taxon>
        <taxon>Brevundimonas</taxon>
    </lineage>
</organism>
<evidence type="ECO:0000259" key="1">
    <source>
        <dbReference type="PROSITE" id="PS50830"/>
    </source>
</evidence>
<dbReference type="InterPro" id="IPR035437">
    <property type="entry name" value="SNase_OB-fold_sf"/>
</dbReference>
<sequence>MVVDGDTLTIDGERIRLWGVDAPEQDQTCRRHGQDYRCGEVASQALREWIGQSAVSCVEVEKDQYGRSVARCAVDGQDIGAWMVSQGLALDYRRYSAGVYARDEASARAAARGLHAGTFEPAWAWRAARRNDRPEQAPPQPACAIKGNINAKGARYYHAPGMRSYARTRIDETAGERWFCSEAEARAAGWVSAPGRS</sequence>
<gene>
    <name evidence="2" type="ORF">IFE19_04805</name>
</gene>
<dbReference type="InterPro" id="IPR016071">
    <property type="entry name" value="Staphylococal_nuclease_OB-fold"/>
</dbReference>
<dbReference type="SUPFAM" id="SSF50199">
    <property type="entry name" value="Staphylococcal nuclease"/>
    <property type="match status" value="1"/>
</dbReference>
<dbReference type="Gene3D" id="2.40.50.90">
    <property type="match status" value="1"/>
</dbReference>
<protein>
    <submittedName>
        <fullName evidence="2">Thermonuclease family protein</fullName>
    </submittedName>
</protein>
<proteinExistence type="predicted"/>
<evidence type="ECO:0000313" key="2">
    <source>
        <dbReference type="EMBL" id="QTC89467.1"/>
    </source>
</evidence>